<comment type="function">
    <text evidence="9">Component of the signal peptidase complex (SPC) which catalyzes the cleavage of N-terminal signal sequences from nascent proteins as they are translocated into the lumen of the endoplasmic reticulum. Dispensable for SPC enzymatic activity.</text>
</comment>
<keyword evidence="5" id="KW-0256">Endoplasmic reticulum</keyword>
<evidence type="ECO:0000256" key="2">
    <source>
        <dbReference type="ARBA" id="ARBA00005245"/>
    </source>
</evidence>
<dbReference type="Proteomes" id="UP001286313">
    <property type="component" value="Unassembled WGS sequence"/>
</dbReference>
<feature type="region of interest" description="Disordered" evidence="10">
    <location>
        <begin position="73"/>
        <end position="111"/>
    </location>
</feature>
<name>A0AAE1BEN9_PETCI</name>
<protein>
    <recommendedName>
        <fullName evidence="3">Signal peptidase complex subunit 1</fullName>
    </recommendedName>
    <alternativeName>
        <fullName evidence="8">Microsomal signal peptidase 12 kDa subunit</fullName>
    </alternativeName>
</protein>
<evidence type="ECO:0000256" key="11">
    <source>
        <dbReference type="SAM" id="Phobius"/>
    </source>
</evidence>
<reference evidence="12" key="1">
    <citation type="submission" date="2023-10" db="EMBL/GenBank/DDBJ databases">
        <title>Genome assemblies of two species of porcelain crab, Petrolisthes cinctipes and Petrolisthes manimaculis (Anomura: Porcellanidae).</title>
        <authorList>
            <person name="Angst P."/>
        </authorList>
    </citation>
    <scope>NUCLEOTIDE SEQUENCE</scope>
    <source>
        <strain evidence="12">PB745_01</strain>
        <tissue evidence="12">Gill</tissue>
    </source>
</reference>
<dbReference type="GO" id="GO:0005787">
    <property type="term" value="C:signal peptidase complex"/>
    <property type="evidence" value="ECO:0007669"/>
    <property type="project" value="InterPro"/>
</dbReference>
<dbReference type="PANTHER" id="PTHR13202">
    <property type="entry name" value="MICROSOMAL SIGNAL PEPTIDASE 12 KDA SUBUNIT"/>
    <property type="match status" value="1"/>
</dbReference>
<gene>
    <name evidence="12" type="ORF">Pcinc_044137</name>
</gene>
<feature type="compositionally biased region" description="Polar residues" evidence="10">
    <location>
        <begin position="74"/>
        <end position="83"/>
    </location>
</feature>
<dbReference type="GO" id="GO:0006465">
    <property type="term" value="P:signal peptide processing"/>
    <property type="evidence" value="ECO:0007669"/>
    <property type="project" value="InterPro"/>
</dbReference>
<evidence type="ECO:0000313" key="13">
    <source>
        <dbReference type="Proteomes" id="UP001286313"/>
    </source>
</evidence>
<dbReference type="AlphaFoldDB" id="A0AAE1BEN9"/>
<feature type="transmembrane region" description="Helical" evidence="11">
    <location>
        <begin position="21"/>
        <end position="40"/>
    </location>
</feature>
<evidence type="ECO:0000256" key="9">
    <source>
        <dbReference type="ARBA" id="ARBA00045204"/>
    </source>
</evidence>
<keyword evidence="6 11" id="KW-1133">Transmembrane helix</keyword>
<dbReference type="InterPro" id="IPR009542">
    <property type="entry name" value="Spc1/SPCS1"/>
</dbReference>
<evidence type="ECO:0000256" key="1">
    <source>
        <dbReference type="ARBA" id="ARBA00004477"/>
    </source>
</evidence>
<evidence type="ECO:0000256" key="4">
    <source>
        <dbReference type="ARBA" id="ARBA00022692"/>
    </source>
</evidence>
<evidence type="ECO:0000256" key="5">
    <source>
        <dbReference type="ARBA" id="ARBA00022824"/>
    </source>
</evidence>
<accession>A0AAE1BEN9</accession>
<dbReference type="GO" id="GO:0045047">
    <property type="term" value="P:protein targeting to ER"/>
    <property type="evidence" value="ECO:0007669"/>
    <property type="project" value="TreeGrafter"/>
</dbReference>
<keyword evidence="13" id="KW-1185">Reference proteome</keyword>
<sequence>MNTFMGFPDYMDFEGQNLAENLYAIIIVGFAAVGTLVGYFMNDFLITLYFLGVGVILSFIVVVPSWPIFRRSPLNWQTPQQDDTTNTNTTTTTTTNTNTNTTTTTTASPSD</sequence>
<dbReference type="Pfam" id="PF06645">
    <property type="entry name" value="SPC12"/>
    <property type="match status" value="1"/>
</dbReference>
<dbReference type="PANTHER" id="PTHR13202:SF0">
    <property type="entry name" value="SIGNAL PEPTIDASE COMPLEX SUBUNIT 1"/>
    <property type="match status" value="1"/>
</dbReference>
<keyword evidence="4 11" id="KW-0812">Transmembrane</keyword>
<organism evidence="12 13">
    <name type="scientific">Petrolisthes cinctipes</name>
    <name type="common">Flat porcelain crab</name>
    <dbReference type="NCBI Taxonomy" id="88211"/>
    <lineage>
        <taxon>Eukaryota</taxon>
        <taxon>Metazoa</taxon>
        <taxon>Ecdysozoa</taxon>
        <taxon>Arthropoda</taxon>
        <taxon>Crustacea</taxon>
        <taxon>Multicrustacea</taxon>
        <taxon>Malacostraca</taxon>
        <taxon>Eumalacostraca</taxon>
        <taxon>Eucarida</taxon>
        <taxon>Decapoda</taxon>
        <taxon>Pleocyemata</taxon>
        <taxon>Anomura</taxon>
        <taxon>Galatheoidea</taxon>
        <taxon>Porcellanidae</taxon>
        <taxon>Petrolisthes</taxon>
    </lineage>
</organism>
<evidence type="ECO:0000256" key="6">
    <source>
        <dbReference type="ARBA" id="ARBA00022989"/>
    </source>
</evidence>
<feature type="transmembrane region" description="Helical" evidence="11">
    <location>
        <begin position="46"/>
        <end position="69"/>
    </location>
</feature>
<keyword evidence="7 11" id="KW-0472">Membrane</keyword>
<proteinExistence type="inferred from homology"/>
<comment type="subcellular location">
    <subcellularLocation>
        <location evidence="1">Endoplasmic reticulum membrane</location>
        <topology evidence="1">Multi-pass membrane protein</topology>
    </subcellularLocation>
</comment>
<evidence type="ECO:0000256" key="8">
    <source>
        <dbReference type="ARBA" id="ARBA00032913"/>
    </source>
</evidence>
<dbReference type="EMBL" id="JAWQEG010009142">
    <property type="protein sequence ID" value="KAK3849095.1"/>
    <property type="molecule type" value="Genomic_DNA"/>
</dbReference>
<evidence type="ECO:0000256" key="3">
    <source>
        <dbReference type="ARBA" id="ARBA00017059"/>
    </source>
</evidence>
<evidence type="ECO:0000256" key="10">
    <source>
        <dbReference type="SAM" id="MobiDB-lite"/>
    </source>
</evidence>
<evidence type="ECO:0000313" key="12">
    <source>
        <dbReference type="EMBL" id="KAK3849095.1"/>
    </source>
</evidence>
<comment type="similarity">
    <text evidence="2">Belongs to the SPCS1 family.</text>
</comment>
<evidence type="ECO:0000256" key="7">
    <source>
        <dbReference type="ARBA" id="ARBA00023136"/>
    </source>
</evidence>
<comment type="caution">
    <text evidence="12">The sequence shown here is derived from an EMBL/GenBank/DDBJ whole genome shotgun (WGS) entry which is preliminary data.</text>
</comment>
<feature type="compositionally biased region" description="Low complexity" evidence="10">
    <location>
        <begin position="84"/>
        <end position="111"/>
    </location>
</feature>